<reference evidence="3 4" key="1">
    <citation type="submission" date="2017-12" db="EMBL/GenBank/DDBJ databases">
        <title>Anaerobic carbon monoxide metabolism by Pleomorphomonas carboxyditropha sp. nov., a new mesophilic hydrogenogenic carboxidotroph.</title>
        <authorList>
            <person name="Esquivel-Elizondo S."/>
            <person name="Krajmalnik-Brown R."/>
        </authorList>
    </citation>
    <scope>NUCLEOTIDE SEQUENCE [LARGE SCALE GENOMIC DNA]</scope>
    <source>
        <strain evidence="3 4">R5-392</strain>
    </source>
</reference>
<evidence type="ECO:0000259" key="1">
    <source>
        <dbReference type="PROSITE" id="PS50883"/>
    </source>
</evidence>
<dbReference type="PROSITE" id="PS50883">
    <property type="entry name" value="EAL"/>
    <property type="match status" value="1"/>
</dbReference>
<dbReference type="InterPro" id="IPR001633">
    <property type="entry name" value="EAL_dom"/>
</dbReference>
<dbReference type="Pfam" id="PF00990">
    <property type="entry name" value="GGDEF"/>
    <property type="match status" value="1"/>
</dbReference>
<gene>
    <name evidence="3" type="ORF">CXZ10_16695</name>
</gene>
<dbReference type="SUPFAM" id="SSF55073">
    <property type="entry name" value="Nucleotide cyclase"/>
    <property type="match status" value="1"/>
</dbReference>
<feature type="domain" description="GGDEF" evidence="2">
    <location>
        <begin position="175"/>
        <end position="308"/>
    </location>
</feature>
<dbReference type="EMBL" id="PJNW01000014">
    <property type="protein sequence ID" value="PKR88091.1"/>
    <property type="molecule type" value="Genomic_DNA"/>
</dbReference>
<dbReference type="Gene3D" id="3.20.20.450">
    <property type="entry name" value="EAL domain"/>
    <property type="match status" value="1"/>
</dbReference>
<dbReference type="RefSeq" id="WP_101290492.1">
    <property type="nucleotide sequence ID" value="NZ_FOUQ01000002.1"/>
</dbReference>
<dbReference type="Gene3D" id="3.30.70.270">
    <property type="match status" value="1"/>
</dbReference>
<dbReference type="SMART" id="SM00267">
    <property type="entry name" value="GGDEF"/>
    <property type="match status" value="1"/>
</dbReference>
<dbReference type="AlphaFoldDB" id="A0A1I4RRZ9"/>
<dbReference type="Proteomes" id="UP000233491">
    <property type="component" value="Unassembled WGS sequence"/>
</dbReference>
<dbReference type="PROSITE" id="PS50887">
    <property type="entry name" value="GGDEF"/>
    <property type="match status" value="1"/>
</dbReference>
<organism evidence="3 4">
    <name type="scientific">Pleomorphomonas diazotrophica</name>
    <dbReference type="NCBI Taxonomy" id="1166257"/>
    <lineage>
        <taxon>Bacteria</taxon>
        <taxon>Pseudomonadati</taxon>
        <taxon>Pseudomonadota</taxon>
        <taxon>Alphaproteobacteria</taxon>
        <taxon>Hyphomicrobiales</taxon>
        <taxon>Pleomorphomonadaceae</taxon>
        <taxon>Pleomorphomonas</taxon>
    </lineage>
</organism>
<accession>A0A1I4RRZ9</accession>
<sequence>MDDELVSPDGHKLIGSAAGAAMAAAGIAAYEHDYAGDRLRWSPNAGEVLDLPDYEVPLSMRALHRLIGPQAETLRLAATPPAALSADRIGPDYRLVYDLMPRGGKPQGIRVEESGSWYGPDGQPALGARGTVRVLPRGTEMAAPVRLYGPDRRLDRDELLQTLDDRLKLLEADGGSAVFLIIAVLDIGRINANFGYEAGDRVIDAAGQRILRRMRQGDVFGSFSGHKFGAILNDCDEHALIIAAERFREAVRGEPIDCDGAAVRADIAFGAVMLPQHALSGAMAANRAEEALGDARRDADRHLSLYEPSAARDALRRRNVEIAEAIQRGLAEERFVLAYQPIASADDRSILSYEALSRLVLPSGEVVSGGPYVEAAEKLGLIRRLDMRALTLVMADLQASASLRLSVNVSPETLADPAWLSMLVAGARRDSDALRRLTIEITETAALSRLDDLRHMVATVRDIGCRIAIDDFGSGHTSLRMLRDIKPDWLKIDGAFIRDIGRDADAVVFVRALTTLAGHFGIRTVAEFVQDEASAVLLAELGISAFQGKLIGEPRLRAGPGATVLDGLDGEGWLRGPLDVAPA</sequence>
<dbReference type="OrthoDB" id="23692at2"/>
<dbReference type="InterPro" id="IPR035919">
    <property type="entry name" value="EAL_sf"/>
</dbReference>
<evidence type="ECO:0000313" key="4">
    <source>
        <dbReference type="Proteomes" id="UP000233491"/>
    </source>
</evidence>
<dbReference type="GO" id="GO:0071111">
    <property type="term" value="F:cyclic-guanylate-specific phosphodiesterase activity"/>
    <property type="evidence" value="ECO:0007669"/>
    <property type="project" value="InterPro"/>
</dbReference>
<dbReference type="InterPro" id="IPR043128">
    <property type="entry name" value="Rev_trsase/Diguanyl_cyclase"/>
</dbReference>
<dbReference type="InterPro" id="IPR050706">
    <property type="entry name" value="Cyclic-di-GMP_PDE-like"/>
</dbReference>
<evidence type="ECO:0008006" key="5">
    <source>
        <dbReference type="Google" id="ProtNLM"/>
    </source>
</evidence>
<evidence type="ECO:0000313" key="3">
    <source>
        <dbReference type="EMBL" id="PKR88091.1"/>
    </source>
</evidence>
<dbReference type="Pfam" id="PF00563">
    <property type="entry name" value="EAL"/>
    <property type="match status" value="1"/>
</dbReference>
<proteinExistence type="predicted"/>
<feature type="domain" description="EAL" evidence="1">
    <location>
        <begin position="319"/>
        <end position="568"/>
    </location>
</feature>
<dbReference type="PANTHER" id="PTHR33121:SF79">
    <property type="entry name" value="CYCLIC DI-GMP PHOSPHODIESTERASE PDED-RELATED"/>
    <property type="match status" value="1"/>
</dbReference>
<keyword evidence="4" id="KW-1185">Reference proteome</keyword>
<dbReference type="InterPro" id="IPR000160">
    <property type="entry name" value="GGDEF_dom"/>
</dbReference>
<evidence type="ECO:0000259" key="2">
    <source>
        <dbReference type="PROSITE" id="PS50887"/>
    </source>
</evidence>
<name>A0A1I4RRZ9_9HYPH</name>
<dbReference type="SUPFAM" id="SSF141868">
    <property type="entry name" value="EAL domain-like"/>
    <property type="match status" value="1"/>
</dbReference>
<dbReference type="SMART" id="SM00052">
    <property type="entry name" value="EAL"/>
    <property type="match status" value="1"/>
</dbReference>
<dbReference type="InterPro" id="IPR029787">
    <property type="entry name" value="Nucleotide_cyclase"/>
</dbReference>
<dbReference type="NCBIfam" id="TIGR00254">
    <property type="entry name" value="GGDEF"/>
    <property type="match status" value="1"/>
</dbReference>
<dbReference type="CDD" id="cd01948">
    <property type="entry name" value="EAL"/>
    <property type="match status" value="1"/>
</dbReference>
<comment type="caution">
    <text evidence="3">The sequence shown here is derived from an EMBL/GenBank/DDBJ whole genome shotgun (WGS) entry which is preliminary data.</text>
</comment>
<protein>
    <recommendedName>
        <fullName evidence="5">GGDEF-domain containing protein</fullName>
    </recommendedName>
</protein>
<dbReference type="PANTHER" id="PTHR33121">
    <property type="entry name" value="CYCLIC DI-GMP PHOSPHODIESTERASE PDEF"/>
    <property type="match status" value="1"/>
</dbReference>